<protein>
    <submittedName>
        <fullName evidence="3">Uncharacterized protein</fullName>
    </submittedName>
</protein>
<keyword evidence="2" id="KW-0802">TPR repeat</keyword>
<dbReference type="InterPro" id="IPR019734">
    <property type="entry name" value="TPR_rpt"/>
</dbReference>
<dbReference type="InterPro" id="IPR011990">
    <property type="entry name" value="TPR-like_helical_dom_sf"/>
</dbReference>
<reference evidence="3" key="1">
    <citation type="submission" date="2018-05" db="EMBL/GenBank/DDBJ databases">
        <authorList>
            <person name="Lanie J.A."/>
            <person name="Ng W.-L."/>
            <person name="Kazmierczak K.M."/>
            <person name="Andrzejewski T.M."/>
            <person name="Davidsen T.M."/>
            <person name="Wayne K.J."/>
            <person name="Tettelin H."/>
            <person name="Glass J.I."/>
            <person name="Rusch D."/>
            <person name="Podicherti R."/>
            <person name="Tsui H.-C.T."/>
            <person name="Winkler M.E."/>
        </authorList>
    </citation>
    <scope>NUCLEOTIDE SEQUENCE</scope>
</reference>
<organism evidence="3">
    <name type="scientific">marine metagenome</name>
    <dbReference type="NCBI Taxonomy" id="408172"/>
    <lineage>
        <taxon>unclassified sequences</taxon>
        <taxon>metagenomes</taxon>
        <taxon>ecological metagenomes</taxon>
    </lineage>
</organism>
<dbReference type="PANTHER" id="PTHR44858">
    <property type="entry name" value="TETRATRICOPEPTIDE REPEAT PROTEIN 6"/>
    <property type="match status" value="1"/>
</dbReference>
<accession>A0A381YPZ9</accession>
<evidence type="ECO:0000313" key="3">
    <source>
        <dbReference type="EMBL" id="SVA79075.1"/>
    </source>
</evidence>
<dbReference type="Pfam" id="PF13414">
    <property type="entry name" value="TPR_11"/>
    <property type="match status" value="3"/>
</dbReference>
<proteinExistence type="predicted"/>
<dbReference type="SUPFAM" id="SSF48452">
    <property type="entry name" value="TPR-like"/>
    <property type="match status" value="1"/>
</dbReference>
<dbReference type="Gene3D" id="1.25.40.10">
    <property type="entry name" value="Tetratricopeptide repeat domain"/>
    <property type="match status" value="4"/>
</dbReference>
<dbReference type="Pfam" id="PF13181">
    <property type="entry name" value="TPR_8"/>
    <property type="match status" value="1"/>
</dbReference>
<dbReference type="PANTHER" id="PTHR44858:SF1">
    <property type="entry name" value="UDP-N-ACETYLGLUCOSAMINE--PEPTIDE N-ACETYLGLUCOSAMINYLTRANSFERASE SPINDLY-RELATED"/>
    <property type="match status" value="1"/>
</dbReference>
<evidence type="ECO:0000256" key="1">
    <source>
        <dbReference type="ARBA" id="ARBA00022737"/>
    </source>
</evidence>
<dbReference type="PROSITE" id="PS50005">
    <property type="entry name" value="TPR"/>
    <property type="match status" value="6"/>
</dbReference>
<keyword evidence="1" id="KW-0677">Repeat</keyword>
<dbReference type="InterPro" id="IPR050498">
    <property type="entry name" value="Ycf3"/>
</dbReference>
<gene>
    <name evidence="3" type="ORF">METZ01_LOCUS131929</name>
</gene>
<dbReference type="SMART" id="SM00028">
    <property type="entry name" value="TPR"/>
    <property type="match status" value="7"/>
</dbReference>
<name>A0A381YPZ9_9ZZZZ</name>
<evidence type="ECO:0000256" key="2">
    <source>
        <dbReference type="ARBA" id="ARBA00022803"/>
    </source>
</evidence>
<dbReference type="PROSITE" id="PS50293">
    <property type="entry name" value="TPR_REGION"/>
    <property type="match status" value="2"/>
</dbReference>
<dbReference type="AlphaFoldDB" id="A0A381YPZ9"/>
<sequence>MANIDLRNPSKAETDSLYNLYDAGNYPGVEKFCRQLLDRYPESGLVHNMLGVVLNCQSRESEAINAYKQAIRVEPGYADSYNNLGLIIKKRGNQEEALQRFKQAVKADPDYVEARNNLGVTLQELDQHEAALEHLEKATSISPNVAFIHFNYAKSLRIQGDLDNALHEYNQAINLRVDYFEAYNNRGNLLEDLHRYEDAKKSYTSAVQLNPENSLAFSNRGLVEKKLGDYTGAFRDFSKALELENHRPGLSDKDLRFRLNVNLGDILLYFKKFSEAIHAYDAALEIQPDSEDVLAFKGNAVCALGRLEAGLQMKQEGFGIISFDSKEGVSIKHGPTV</sequence>
<dbReference type="EMBL" id="UINC01018762">
    <property type="protein sequence ID" value="SVA79075.1"/>
    <property type="molecule type" value="Genomic_DNA"/>
</dbReference>